<dbReference type="AlphaFoldDB" id="A0A0E9W7C1"/>
<reference evidence="2" key="1">
    <citation type="submission" date="2014-11" db="EMBL/GenBank/DDBJ databases">
        <authorList>
            <person name="Amaro Gonzalez C."/>
        </authorList>
    </citation>
    <scope>NUCLEOTIDE SEQUENCE</scope>
</reference>
<reference evidence="2" key="2">
    <citation type="journal article" date="2015" name="Fish Shellfish Immunol.">
        <title>Early steps in the European eel (Anguilla anguilla)-Vibrio vulnificus interaction in the gills: Role of the RtxA13 toxin.</title>
        <authorList>
            <person name="Callol A."/>
            <person name="Pajuelo D."/>
            <person name="Ebbesson L."/>
            <person name="Teles M."/>
            <person name="MacKenzie S."/>
            <person name="Amaro C."/>
        </authorList>
    </citation>
    <scope>NUCLEOTIDE SEQUENCE</scope>
</reference>
<evidence type="ECO:0000256" key="1">
    <source>
        <dbReference type="SAM" id="Phobius"/>
    </source>
</evidence>
<keyword evidence="1" id="KW-0472">Membrane</keyword>
<organism evidence="2">
    <name type="scientific">Anguilla anguilla</name>
    <name type="common">European freshwater eel</name>
    <name type="synonym">Muraena anguilla</name>
    <dbReference type="NCBI Taxonomy" id="7936"/>
    <lineage>
        <taxon>Eukaryota</taxon>
        <taxon>Metazoa</taxon>
        <taxon>Chordata</taxon>
        <taxon>Craniata</taxon>
        <taxon>Vertebrata</taxon>
        <taxon>Euteleostomi</taxon>
        <taxon>Actinopterygii</taxon>
        <taxon>Neopterygii</taxon>
        <taxon>Teleostei</taxon>
        <taxon>Anguilliformes</taxon>
        <taxon>Anguillidae</taxon>
        <taxon>Anguilla</taxon>
    </lineage>
</organism>
<keyword evidence="1" id="KW-0812">Transmembrane</keyword>
<dbReference type="EMBL" id="GBXM01023097">
    <property type="protein sequence ID" value="JAH85480.1"/>
    <property type="molecule type" value="Transcribed_RNA"/>
</dbReference>
<evidence type="ECO:0000313" key="2">
    <source>
        <dbReference type="EMBL" id="JAH85480.1"/>
    </source>
</evidence>
<protein>
    <submittedName>
        <fullName evidence="2">Uncharacterized protein</fullName>
    </submittedName>
</protein>
<proteinExistence type="predicted"/>
<sequence length="41" mass="5171">MRSQFTLEKHLYRFLNWEKCCIALPVVCLLPWQFWKFFMCN</sequence>
<keyword evidence="1" id="KW-1133">Transmembrane helix</keyword>
<name>A0A0E9W7C1_ANGAN</name>
<feature type="transmembrane region" description="Helical" evidence="1">
    <location>
        <begin position="20"/>
        <end position="38"/>
    </location>
</feature>
<accession>A0A0E9W7C1</accession>